<dbReference type="AlphaFoldDB" id="A0A7G8PWY3"/>
<evidence type="ECO:0000259" key="3">
    <source>
        <dbReference type="Pfam" id="PF18962"/>
    </source>
</evidence>
<proteinExistence type="predicted"/>
<evidence type="ECO:0000313" key="5">
    <source>
        <dbReference type="Proteomes" id="UP000515514"/>
    </source>
</evidence>
<dbReference type="EMBL" id="CP052909">
    <property type="protein sequence ID" value="QNJ98849.1"/>
    <property type="molecule type" value="Genomic_DNA"/>
</dbReference>
<evidence type="ECO:0000313" key="4">
    <source>
        <dbReference type="EMBL" id="QNJ98849.1"/>
    </source>
</evidence>
<gene>
    <name evidence="4" type="ORF">ALE3EI_2307</name>
</gene>
<dbReference type="InterPro" id="IPR027589">
    <property type="entry name" value="Choice_anch_B"/>
</dbReference>
<evidence type="ECO:0000256" key="2">
    <source>
        <dbReference type="SAM" id="SignalP"/>
    </source>
</evidence>
<dbReference type="GO" id="GO:0005576">
    <property type="term" value="C:extracellular region"/>
    <property type="evidence" value="ECO:0007669"/>
    <property type="project" value="TreeGrafter"/>
</dbReference>
<accession>A0A7G8PWY3</accession>
<keyword evidence="1 2" id="KW-0732">Signal</keyword>
<dbReference type="Proteomes" id="UP000515514">
    <property type="component" value="Chromosome"/>
</dbReference>
<keyword evidence="5" id="KW-1185">Reference proteome</keyword>
<dbReference type="PANTHER" id="PTHR38787:SF3">
    <property type="entry name" value="REGULATORY P DOMAIN-CONTAINING PROTEIN"/>
    <property type="match status" value="1"/>
</dbReference>
<dbReference type="RefSeq" id="WP_186988841.1">
    <property type="nucleotide sequence ID" value="NZ_CP052909.1"/>
</dbReference>
<feature type="signal peptide" evidence="2">
    <location>
        <begin position="1"/>
        <end position="18"/>
    </location>
</feature>
<dbReference type="InterPro" id="IPR026444">
    <property type="entry name" value="Secre_tail"/>
</dbReference>
<sequence length="470" mass="50868">MKFIFSSLFSLVLLSLNAQTPCNNGIAGSFPCDGYDLLSQIPLATMGSNRANDSWGWTDPQDGKEYAIVCLNEATAFIDVSDPLNPVYLGKLPTVNNSSTWRDAKTYNNYAFIVSEDSGHGIQIFDLTRLRNVPNPPVIFNEDAHYSGFGGAHNIAINEETGYAYGVGGTTHGGGPHFVNIQDPLNPMGEGGYSGMGYTHDAQVVIYDGPDTDHTGKEILFGSNEDVVVIVDVTNKVNPQLLSTIGYSNINYTHQGWLTEDHRYFLLGDEQDEINTGIPTRTVVFDLNDLDNPQFHFSYSGPTPATDHNGYVKGTKFYLSNNTAGLRVVDISGIAAGTLTEVGSFDSYPSTNNSGYDGAWNVYPYFGSGNIVISDRSAGMLLVRSQTLGSPDNHFSLGISVVPNPASESIQVASDGDVITNIVITNLLGQIVYSEEDIETAKHNVTISSFANGLYFVSVNNKATIKLIKE</sequence>
<dbReference type="PANTHER" id="PTHR38787">
    <property type="entry name" value="REGULATORY P DOMAIN-CONTAINING PROTEIN"/>
    <property type="match status" value="1"/>
</dbReference>
<feature type="domain" description="Secretion system C-terminal sorting" evidence="3">
    <location>
        <begin position="402"/>
        <end position="464"/>
    </location>
</feature>
<dbReference type="NCBIfam" id="TIGR04312">
    <property type="entry name" value="choice_anch_B"/>
    <property type="match status" value="1"/>
</dbReference>
<name>A0A7G8PWY3_9FLAO</name>
<evidence type="ECO:0000256" key="1">
    <source>
        <dbReference type="ARBA" id="ARBA00022729"/>
    </source>
</evidence>
<organism evidence="4 5">
    <name type="scientific">Constantimarinum furrinae</name>
    <dbReference type="NCBI Taxonomy" id="2562285"/>
    <lineage>
        <taxon>Bacteria</taxon>
        <taxon>Pseudomonadati</taxon>
        <taxon>Bacteroidota</taxon>
        <taxon>Flavobacteriia</taxon>
        <taxon>Flavobacteriales</taxon>
        <taxon>Flavobacteriaceae</taxon>
        <taxon>Altibacter/Constantimarinum group</taxon>
        <taxon>Constantimarinum</taxon>
    </lineage>
</organism>
<dbReference type="KEGG" id="alti:ALE3EI_2307"/>
<dbReference type="Pfam" id="PF18962">
    <property type="entry name" value="Por_Secre_tail"/>
    <property type="match status" value="1"/>
</dbReference>
<feature type="chain" id="PRO_5028982540" description="Secretion system C-terminal sorting domain-containing protein" evidence="2">
    <location>
        <begin position="19"/>
        <end position="470"/>
    </location>
</feature>
<protein>
    <recommendedName>
        <fullName evidence="3">Secretion system C-terminal sorting domain-containing protein</fullName>
    </recommendedName>
</protein>
<dbReference type="NCBIfam" id="TIGR04183">
    <property type="entry name" value="Por_Secre_tail"/>
    <property type="match status" value="1"/>
</dbReference>
<reference evidence="4 5" key="1">
    <citation type="submission" date="2020-04" db="EMBL/GenBank/DDBJ databases">
        <title>Genome sequence of Altibacter aquimarinus strain ALE3EI.</title>
        <authorList>
            <person name="Oh H.-M."/>
            <person name="Jang D."/>
        </authorList>
    </citation>
    <scope>NUCLEOTIDE SEQUENCE [LARGE SCALE GENOMIC DNA]</scope>
    <source>
        <strain evidence="4 5">ALE3EI</strain>
    </source>
</reference>